<dbReference type="EMBL" id="AJYQ02000137">
    <property type="protein sequence ID" value="OEE30877.1"/>
    <property type="molecule type" value="Genomic_DNA"/>
</dbReference>
<dbReference type="STRING" id="1187848.A1QO_16260"/>
<feature type="domain" description="VTT" evidence="8">
    <location>
        <begin position="44"/>
        <end position="169"/>
    </location>
</feature>
<dbReference type="InterPro" id="IPR032816">
    <property type="entry name" value="VTT_dom"/>
</dbReference>
<dbReference type="RefSeq" id="WP_017041955.1">
    <property type="nucleotide sequence ID" value="NZ_AJYQ02000137.1"/>
</dbReference>
<dbReference type="GO" id="GO:0005886">
    <property type="term" value="C:plasma membrane"/>
    <property type="evidence" value="ECO:0007669"/>
    <property type="project" value="UniProtKB-SubCell"/>
</dbReference>
<keyword evidence="3 7" id="KW-1003">Cell membrane</keyword>
<dbReference type="Proteomes" id="UP000094741">
    <property type="component" value="Unassembled WGS sequence"/>
</dbReference>
<evidence type="ECO:0000256" key="1">
    <source>
        <dbReference type="ARBA" id="ARBA00004651"/>
    </source>
</evidence>
<dbReference type="PANTHER" id="PTHR30353:SF11">
    <property type="entry name" value="INNER MEMBRANE PROTEIN YQJA"/>
    <property type="match status" value="1"/>
</dbReference>
<evidence type="ECO:0000256" key="6">
    <source>
        <dbReference type="ARBA" id="ARBA00023136"/>
    </source>
</evidence>
<dbReference type="OrthoDB" id="13976at2"/>
<feature type="transmembrane region" description="Helical" evidence="7">
    <location>
        <begin position="64"/>
        <end position="84"/>
    </location>
</feature>
<proteinExistence type="inferred from homology"/>
<keyword evidence="6 7" id="KW-0472">Membrane</keyword>
<accession>A0A1E5BAE1</accession>
<evidence type="ECO:0000256" key="5">
    <source>
        <dbReference type="ARBA" id="ARBA00022989"/>
    </source>
</evidence>
<evidence type="ECO:0000256" key="3">
    <source>
        <dbReference type="ARBA" id="ARBA00022475"/>
    </source>
</evidence>
<keyword evidence="5 7" id="KW-1133">Transmembrane helix</keyword>
<comment type="caution">
    <text evidence="9">The sequence shown here is derived from an EMBL/GenBank/DDBJ whole genome shotgun (WGS) entry which is preliminary data.</text>
</comment>
<sequence length="216" mass="24343">MQEMLLAVWHQDFEALQQISSLKWFLFVLILILFIESSFVFLPFPGDSLVLFVGGMIGLSVFGFYPALALLCLAASLGSMCAYFQGRFLEKTKFVVFLDRMLPKESLPRAKSLLDRYGFLSLFISRFIPFVRVLTPMLMGVSKLSAWRTLAISISSSLIWCLVLLVIGKMVMTNPLMSEYQELLSKSVMAGSFSLMIIAVIGILYRVVKSRKHVAN</sequence>
<evidence type="ECO:0000256" key="4">
    <source>
        <dbReference type="ARBA" id="ARBA00022692"/>
    </source>
</evidence>
<feature type="transmembrane region" description="Helical" evidence="7">
    <location>
        <begin position="146"/>
        <end position="167"/>
    </location>
</feature>
<evidence type="ECO:0000256" key="7">
    <source>
        <dbReference type="RuleBase" id="RU367016"/>
    </source>
</evidence>
<protein>
    <recommendedName>
        <fullName evidence="8">VTT domain-containing protein</fullName>
    </recommendedName>
</protein>
<dbReference type="AlphaFoldDB" id="A0A1E5BAE1"/>
<organism evidence="9 10">
    <name type="scientific">Vibrio genomosp. F10 str. ZF-129</name>
    <dbReference type="NCBI Taxonomy" id="1187848"/>
    <lineage>
        <taxon>Bacteria</taxon>
        <taxon>Pseudomonadati</taxon>
        <taxon>Pseudomonadota</taxon>
        <taxon>Gammaproteobacteria</taxon>
        <taxon>Vibrionales</taxon>
        <taxon>Vibrionaceae</taxon>
        <taxon>Vibrio</taxon>
    </lineage>
</organism>
<name>A0A1E5BAE1_9VIBR</name>
<evidence type="ECO:0000313" key="9">
    <source>
        <dbReference type="EMBL" id="OEE30877.1"/>
    </source>
</evidence>
<dbReference type="PANTHER" id="PTHR30353">
    <property type="entry name" value="INNER MEMBRANE PROTEIN DEDA-RELATED"/>
    <property type="match status" value="1"/>
</dbReference>
<gene>
    <name evidence="9" type="ORF">A1QO_16260</name>
</gene>
<feature type="transmembrane region" description="Helical" evidence="7">
    <location>
        <begin position="188"/>
        <end position="208"/>
    </location>
</feature>
<dbReference type="Pfam" id="PF09335">
    <property type="entry name" value="VTT_dom"/>
    <property type="match status" value="1"/>
</dbReference>
<comment type="subcellular location">
    <subcellularLocation>
        <location evidence="1 7">Cell membrane</location>
        <topology evidence="1 7">Multi-pass membrane protein</topology>
    </subcellularLocation>
</comment>
<dbReference type="eggNOG" id="COG0586">
    <property type="taxonomic scope" value="Bacteria"/>
</dbReference>
<keyword evidence="4 7" id="KW-0812">Transmembrane</keyword>
<evidence type="ECO:0000256" key="2">
    <source>
        <dbReference type="ARBA" id="ARBA00010792"/>
    </source>
</evidence>
<comment type="similarity">
    <text evidence="2 7">Belongs to the DedA family.</text>
</comment>
<dbReference type="InterPro" id="IPR032818">
    <property type="entry name" value="DedA-like"/>
</dbReference>
<evidence type="ECO:0000259" key="8">
    <source>
        <dbReference type="Pfam" id="PF09335"/>
    </source>
</evidence>
<evidence type="ECO:0000313" key="10">
    <source>
        <dbReference type="Proteomes" id="UP000094741"/>
    </source>
</evidence>
<feature type="transmembrane region" description="Helical" evidence="7">
    <location>
        <begin position="24"/>
        <end position="44"/>
    </location>
</feature>
<reference evidence="9 10" key="1">
    <citation type="journal article" date="2012" name="Science">
        <title>Ecological populations of bacteria act as socially cohesive units of antibiotic production and resistance.</title>
        <authorList>
            <person name="Cordero O.X."/>
            <person name="Wildschutte H."/>
            <person name="Kirkup B."/>
            <person name="Proehl S."/>
            <person name="Ngo L."/>
            <person name="Hussain F."/>
            <person name="Le Roux F."/>
            <person name="Mincer T."/>
            <person name="Polz M.F."/>
        </authorList>
    </citation>
    <scope>NUCLEOTIDE SEQUENCE [LARGE SCALE GENOMIC DNA]</scope>
    <source>
        <strain evidence="9 10">ZF-129</strain>
    </source>
</reference>